<dbReference type="SUPFAM" id="SSF47413">
    <property type="entry name" value="lambda repressor-like DNA-binding domains"/>
    <property type="match status" value="1"/>
</dbReference>
<evidence type="ECO:0000256" key="3">
    <source>
        <dbReference type="ARBA" id="ARBA00023125"/>
    </source>
</evidence>
<dbReference type="Pfam" id="PF00356">
    <property type="entry name" value="LacI"/>
    <property type="match status" value="1"/>
</dbReference>
<dbReference type="InterPro" id="IPR001761">
    <property type="entry name" value="Peripla_BP/Lac1_sug-bd_dom"/>
</dbReference>
<dbReference type="InterPro" id="IPR001387">
    <property type="entry name" value="Cro/C1-type_HTH"/>
</dbReference>
<dbReference type="PROSITE" id="PS50932">
    <property type="entry name" value="HTH_LACI_2"/>
    <property type="match status" value="1"/>
</dbReference>
<dbReference type="CDD" id="cd01392">
    <property type="entry name" value="HTH_LacI"/>
    <property type="match status" value="1"/>
</dbReference>
<gene>
    <name evidence="7" type="ORF">QBE54_05095</name>
</gene>
<feature type="domain" description="HTH cro/C1-type" evidence="6">
    <location>
        <begin position="6"/>
        <end position="50"/>
    </location>
</feature>
<dbReference type="Proteomes" id="UP001461341">
    <property type="component" value="Chromosome"/>
</dbReference>
<evidence type="ECO:0000313" key="7">
    <source>
        <dbReference type="EMBL" id="WZL77092.1"/>
    </source>
</evidence>
<protein>
    <submittedName>
        <fullName evidence="7">LacI family DNA-binding transcriptional regulator</fullName>
    </submittedName>
</protein>
<evidence type="ECO:0000256" key="1">
    <source>
        <dbReference type="ARBA" id="ARBA00022491"/>
    </source>
</evidence>
<feature type="domain" description="HTH lacI-type" evidence="5">
    <location>
        <begin position="2"/>
        <end position="56"/>
    </location>
</feature>
<dbReference type="PRINTS" id="PR00036">
    <property type="entry name" value="HTHLACI"/>
</dbReference>
<reference evidence="7 8" key="1">
    <citation type="submission" date="2023-03" db="EMBL/GenBank/DDBJ databases">
        <title>Novel Species.</title>
        <authorList>
            <person name="Ma S."/>
        </authorList>
    </citation>
    <scope>NUCLEOTIDE SEQUENCE [LARGE SCALE GENOMIC DNA]</scope>
    <source>
        <strain evidence="7 8">B11</strain>
    </source>
</reference>
<dbReference type="InterPro" id="IPR000843">
    <property type="entry name" value="HTH_LacI"/>
</dbReference>
<keyword evidence="3 7" id="KW-0238">DNA-binding</keyword>
<dbReference type="SMART" id="SM00354">
    <property type="entry name" value="HTH_LACI"/>
    <property type="match status" value="1"/>
</dbReference>
<dbReference type="PANTHER" id="PTHR30146:SF148">
    <property type="entry name" value="HTH-TYPE TRANSCRIPTIONAL REPRESSOR PURR-RELATED"/>
    <property type="match status" value="1"/>
</dbReference>
<dbReference type="Pfam" id="PF00532">
    <property type="entry name" value="Peripla_BP_1"/>
    <property type="match status" value="1"/>
</dbReference>
<dbReference type="PANTHER" id="PTHR30146">
    <property type="entry name" value="LACI-RELATED TRANSCRIPTIONAL REPRESSOR"/>
    <property type="match status" value="1"/>
</dbReference>
<dbReference type="InterPro" id="IPR010982">
    <property type="entry name" value="Lambda_DNA-bd_dom_sf"/>
</dbReference>
<dbReference type="InterPro" id="IPR028082">
    <property type="entry name" value="Peripla_BP_I"/>
</dbReference>
<sequence>MTNIYDIAKKAGVSPATVSRVLNNKPGLKESTRQKVLQIAKELNYSPNYLARSLKKQRTDTIALIVSDITNPFFTTLARGVEDKASQNGFNVIFCNTDEDIKKEKAYLELMLQRRVDGILIASCSDGKTFSLFRKKNVPLVLVDRRVNKPNLDCVTGDNEEGAYQLTKHLIDTHNIKKIAILSGPLTLSTSRERIQGYQKALYESSIKIPENYTVIGTYKEDFGYQATMEFLKKKGPKIEGIFAGNNFIAIGVIKAARELGIRIPEDLALVTFDDFEFASSLFPFLTAAKQPAYTMGSLACEFLLQRIKGEKIKERREVVLKPEILIRRSCGCQR</sequence>
<dbReference type="PROSITE" id="PS50943">
    <property type="entry name" value="HTH_CROC1"/>
    <property type="match status" value="1"/>
</dbReference>
<keyword evidence="1" id="KW-0678">Repressor</keyword>
<dbReference type="Gene3D" id="1.10.260.40">
    <property type="entry name" value="lambda repressor-like DNA-binding domains"/>
    <property type="match status" value="1"/>
</dbReference>
<dbReference type="Gene3D" id="3.40.50.2300">
    <property type="match status" value="2"/>
</dbReference>
<evidence type="ECO:0000313" key="8">
    <source>
        <dbReference type="Proteomes" id="UP001461341"/>
    </source>
</evidence>
<dbReference type="RefSeq" id="WP_369019258.1">
    <property type="nucleotide sequence ID" value="NZ_CP121689.1"/>
</dbReference>
<organism evidence="7 8">
    <name type="scientific">Thermatribacter velox</name>
    <dbReference type="NCBI Taxonomy" id="3039681"/>
    <lineage>
        <taxon>Bacteria</taxon>
        <taxon>Pseudomonadati</taxon>
        <taxon>Atribacterota</taxon>
        <taxon>Atribacteria</taxon>
        <taxon>Atribacterales</taxon>
        <taxon>Thermatribacteraceae</taxon>
        <taxon>Thermatribacter</taxon>
    </lineage>
</organism>
<keyword evidence="4" id="KW-0804">Transcription</keyword>
<name>A0ABZ2YE62_9BACT</name>
<evidence type="ECO:0000256" key="2">
    <source>
        <dbReference type="ARBA" id="ARBA00023015"/>
    </source>
</evidence>
<dbReference type="EMBL" id="CP121689">
    <property type="protein sequence ID" value="WZL77092.1"/>
    <property type="molecule type" value="Genomic_DNA"/>
</dbReference>
<keyword evidence="2" id="KW-0805">Transcription regulation</keyword>
<evidence type="ECO:0000259" key="5">
    <source>
        <dbReference type="PROSITE" id="PS50932"/>
    </source>
</evidence>
<dbReference type="GO" id="GO:0003677">
    <property type="term" value="F:DNA binding"/>
    <property type="evidence" value="ECO:0007669"/>
    <property type="project" value="UniProtKB-KW"/>
</dbReference>
<evidence type="ECO:0000256" key="4">
    <source>
        <dbReference type="ARBA" id="ARBA00023163"/>
    </source>
</evidence>
<accession>A0ABZ2YE62</accession>
<dbReference type="PROSITE" id="PS00356">
    <property type="entry name" value="HTH_LACI_1"/>
    <property type="match status" value="1"/>
</dbReference>
<dbReference type="SUPFAM" id="SSF53822">
    <property type="entry name" value="Periplasmic binding protein-like I"/>
    <property type="match status" value="1"/>
</dbReference>
<dbReference type="CDD" id="cd06267">
    <property type="entry name" value="PBP1_LacI_sugar_binding-like"/>
    <property type="match status" value="1"/>
</dbReference>
<proteinExistence type="predicted"/>
<evidence type="ECO:0000259" key="6">
    <source>
        <dbReference type="PROSITE" id="PS50943"/>
    </source>
</evidence>
<keyword evidence="8" id="KW-1185">Reference proteome</keyword>